<dbReference type="InterPro" id="IPR045108">
    <property type="entry name" value="TXNDC17-like"/>
</dbReference>
<dbReference type="PANTHER" id="PTHR12452:SF0">
    <property type="entry name" value="THIOREDOXIN DOMAIN-CONTAINING PROTEIN 17"/>
    <property type="match status" value="1"/>
</dbReference>
<comment type="similarity">
    <text evidence="2">Belongs to the thioredoxin family.</text>
</comment>
<dbReference type="AlphaFoldDB" id="A0AAQ4E1R3"/>
<keyword evidence="4" id="KW-0963">Cytoplasm</keyword>
<sequence>MVIAIPWHLTDVGLEKLSDCDLLLWPQTALRAVTSQIQSSVGVLVDRAGISLHRSPFSFLAQGNMVNKIVTKTFDEFQSAIKSLKAKGLVLCFFAGAEDASGSSWCPDCVAAKPVLEAALKKAPEDTTLVTCYIERSIWKDQTNPFRTDKTLKLTCVPTLIRWGTEQRLDDAQCQKKDMVEMLLEDD</sequence>
<organism evidence="8 9">
    <name type="scientific">Amblyomma americanum</name>
    <name type="common">Lone star tick</name>
    <dbReference type="NCBI Taxonomy" id="6943"/>
    <lineage>
        <taxon>Eukaryota</taxon>
        <taxon>Metazoa</taxon>
        <taxon>Ecdysozoa</taxon>
        <taxon>Arthropoda</taxon>
        <taxon>Chelicerata</taxon>
        <taxon>Arachnida</taxon>
        <taxon>Acari</taxon>
        <taxon>Parasitiformes</taxon>
        <taxon>Ixodida</taxon>
        <taxon>Ixodoidea</taxon>
        <taxon>Ixodidae</taxon>
        <taxon>Amblyomminae</taxon>
        <taxon>Amblyomma</taxon>
    </lineage>
</organism>
<feature type="domain" description="Thioredoxin" evidence="7">
    <location>
        <begin position="71"/>
        <end position="186"/>
    </location>
</feature>
<comment type="caution">
    <text evidence="8">The sequence shown here is derived from an EMBL/GenBank/DDBJ whole genome shotgun (WGS) entry which is preliminary data.</text>
</comment>
<evidence type="ECO:0000256" key="1">
    <source>
        <dbReference type="ARBA" id="ARBA00004496"/>
    </source>
</evidence>
<dbReference type="Gene3D" id="3.40.30.10">
    <property type="entry name" value="Glutaredoxin"/>
    <property type="match status" value="1"/>
</dbReference>
<evidence type="ECO:0000256" key="6">
    <source>
        <dbReference type="ARBA" id="ARBA00023284"/>
    </source>
</evidence>
<dbReference type="SUPFAM" id="SSF52833">
    <property type="entry name" value="Thioredoxin-like"/>
    <property type="match status" value="1"/>
</dbReference>
<keyword evidence="5" id="KW-1015">Disulfide bond</keyword>
<dbReference type="GO" id="GO:0047134">
    <property type="term" value="F:protein-disulfide reductase [NAD(P)H] activity"/>
    <property type="evidence" value="ECO:0007669"/>
    <property type="project" value="InterPro"/>
</dbReference>
<dbReference type="Pfam" id="PF06110">
    <property type="entry name" value="TXD17-like_Trx"/>
    <property type="match status" value="1"/>
</dbReference>
<dbReference type="InterPro" id="IPR010357">
    <property type="entry name" value="TXNDC17_dom"/>
</dbReference>
<reference evidence="8 9" key="1">
    <citation type="journal article" date="2023" name="Arcadia Sci">
        <title>De novo assembly of a long-read Amblyomma americanum tick genome.</title>
        <authorList>
            <person name="Chou S."/>
            <person name="Poskanzer K.E."/>
            <person name="Rollins M."/>
            <person name="Thuy-Boun P.S."/>
        </authorList>
    </citation>
    <scope>NUCLEOTIDE SEQUENCE [LARGE SCALE GENOMIC DNA]</scope>
    <source>
        <strain evidence="8">F_SG_1</strain>
        <tissue evidence="8">Salivary glands</tissue>
    </source>
</reference>
<protein>
    <recommendedName>
        <fullName evidence="3">Thioredoxin domain-containing protein 17</fullName>
    </recommendedName>
</protein>
<evidence type="ECO:0000313" key="9">
    <source>
        <dbReference type="Proteomes" id="UP001321473"/>
    </source>
</evidence>
<evidence type="ECO:0000256" key="3">
    <source>
        <dbReference type="ARBA" id="ARBA00016949"/>
    </source>
</evidence>
<dbReference type="FunFam" id="3.40.30.10:FF:000124">
    <property type="entry name" value="Thioredoxin domain-containing 17"/>
    <property type="match status" value="1"/>
</dbReference>
<accession>A0AAQ4E1R3</accession>
<evidence type="ECO:0000256" key="2">
    <source>
        <dbReference type="ARBA" id="ARBA00008987"/>
    </source>
</evidence>
<comment type="subcellular location">
    <subcellularLocation>
        <location evidence="1">Cytoplasm</location>
    </subcellularLocation>
</comment>
<dbReference type="GO" id="GO:0005829">
    <property type="term" value="C:cytosol"/>
    <property type="evidence" value="ECO:0007669"/>
    <property type="project" value="TreeGrafter"/>
</dbReference>
<evidence type="ECO:0000313" key="8">
    <source>
        <dbReference type="EMBL" id="KAK8768653.1"/>
    </source>
</evidence>
<name>A0AAQ4E1R3_AMBAM</name>
<dbReference type="EMBL" id="JARKHS020023628">
    <property type="protein sequence ID" value="KAK8768653.1"/>
    <property type="molecule type" value="Genomic_DNA"/>
</dbReference>
<evidence type="ECO:0000256" key="4">
    <source>
        <dbReference type="ARBA" id="ARBA00022490"/>
    </source>
</evidence>
<keyword evidence="9" id="KW-1185">Reference proteome</keyword>
<dbReference type="InterPro" id="IPR036249">
    <property type="entry name" value="Thioredoxin-like_sf"/>
</dbReference>
<dbReference type="PANTHER" id="PTHR12452">
    <property type="entry name" value="42-9-9 PROTEIN-RELATED"/>
    <property type="match status" value="1"/>
</dbReference>
<gene>
    <name evidence="8" type="ORF">V5799_014880</name>
</gene>
<keyword evidence="6" id="KW-0676">Redox-active center</keyword>
<evidence type="ECO:0000259" key="7">
    <source>
        <dbReference type="Pfam" id="PF06110"/>
    </source>
</evidence>
<evidence type="ECO:0000256" key="5">
    <source>
        <dbReference type="ARBA" id="ARBA00023157"/>
    </source>
</evidence>
<dbReference type="Proteomes" id="UP001321473">
    <property type="component" value="Unassembled WGS sequence"/>
</dbReference>
<proteinExistence type="inferred from homology"/>